<feature type="region of interest" description="Disordered" evidence="1">
    <location>
        <begin position="310"/>
        <end position="347"/>
    </location>
</feature>
<evidence type="ECO:0000313" key="3">
    <source>
        <dbReference type="Proteomes" id="UP001150924"/>
    </source>
</evidence>
<dbReference type="RefSeq" id="WP_267775345.1">
    <property type="nucleotide sequence ID" value="NZ_JAPNKE010000002.1"/>
</dbReference>
<dbReference type="EMBL" id="JAPNKE010000002">
    <property type="protein sequence ID" value="MCY1012016.1"/>
    <property type="molecule type" value="Genomic_DNA"/>
</dbReference>
<evidence type="ECO:0000256" key="1">
    <source>
        <dbReference type="SAM" id="MobiDB-lite"/>
    </source>
</evidence>
<dbReference type="AlphaFoldDB" id="A0A9X3EXT1"/>
<name>A0A9X3EXT1_9BACT</name>
<accession>A0A9X3EXT1</accession>
<reference evidence="2" key="1">
    <citation type="submission" date="2022-11" db="EMBL/GenBank/DDBJ databases">
        <title>Minimal conservation of predation-associated metabolite biosynthetic gene clusters underscores biosynthetic potential of Myxococcota including descriptions for ten novel species: Archangium lansinium sp. nov., Myxococcus landrumus sp. nov., Nannocystis bai.</title>
        <authorList>
            <person name="Ahearne A."/>
            <person name="Stevens C."/>
            <person name="Phillips K."/>
        </authorList>
    </citation>
    <scope>NUCLEOTIDE SEQUENCE</scope>
    <source>
        <strain evidence="2">Na p29</strain>
    </source>
</reference>
<comment type="caution">
    <text evidence="2">The sequence shown here is derived from an EMBL/GenBank/DDBJ whole genome shotgun (WGS) entry which is preliminary data.</text>
</comment>
<evidence type="ECO:0000313" key="2">
    <source>
        <dbReference type="EMBL" id="MCY1012016.1"/>
    </source>
</evidence>
<dbReference type="Proteomes" id="UP001150924">
    <property type="component" value="Unassembled WGS sequence"/>
</dbReference>
<proteinExistence type="predicted"/>
<gene>
    <name evidence="2" type="ORF">OV079_42025</name>
</gene>
<organism evidence="2 3">
    <name type="scientific">Nannocystis pusilla</name>
    <dbReference type="NCBI Taxonomy" id="889268"/>
    <lineage>
        <taxon>Bacteria</taxon>
        <taxon>Pseudomonadati</taxon>
        <taxon>Myxococcota</taxon>
        <taxon>Polyangia</taxon>
        <taxon>Nannocystales</taxon>
        <taxon>Nannocystaceae</taxon>
        <taxon>Nannocystis</taxon>
    </lineage>
</organism>
<protein>
    <submittedName>
        <fullName evidence="2">Uncharacterized protein</fullName>
    </submittedName>
</protein>
<keyword evidence="3" id="KW-1185">Reference proteome</keyword>
<sequence>MAGLSWAAARTAWAHCGDECTNPLPLWLAPTSSALAADGVLAFSPGHARAERALEFFKIKVLDAMGEEVAGAFEVYADFSVFVWRPAQPWSAGATYTVITHIDTAAWATAEYSAPPGACITYDQETQVTIAAEPLPAPAAPPLLVASEHVVETWDTLADLVCCDGAYPQLRQVQGHCPAGDPYRVEYHPGFCTHLREHGQLEVVYDFDREALGAAAASNFAGRLFGPDEQPWIGVQANLRAPGCLRFEALDLARGEVFVDERCHGDDLAGALGPLDLDPTATLAASCAGQAYVCEGEDSWDPEQCTTWPDGQVYPAPVAPQDESSAGETGAVDPGEQVESGGGGCSTHERPGVLALVVLGGLLRRRRARR</sequence>